<dbReference type="PANTHER" id="PTHR48051">
    <property type="match status" value="1"/>
</dbReference>
<sequence>MKQYFEFKNESSSKFWEISLEKDTITTRYGKIGTAGKKAEKVLKSNDLAEKEYKKLIKSKVKKGYEEVATTSSASTAPILTEKKGTKVVPKTKNAYRVQLLTNEAAIEQFNLKEYDPFGQMGFESVLLLEGDAEIDGDLDYQWYQKEAKKLKQEGDYALILVDGNLIVHGDISPGADSMPCLFVTGDVTCEALRSYDECIYIKGDATIKYAFDGNYNDGSIVIEGTTKVPYVLNSDHCSSISPEGAILINYYGDDDDFFDYDYTTQDFERVMVSKVLDEDDELDTEAFINLLRAGKSPLRKGAKPARILFEEALAKIVKKSKGKPVTSLDLAGKKFSSFPKDILKLTDLKTLILSNNPILELPEEISLLTNLEELYLESCSLEQLPTSIGALKHLRVLDVSRNSPLQLPDSINQLKQLEELYVRSNQGFGFPKDMRNLQKLRVLDVYQCSGTKPIDFPEIICSLKGLEELNLGNNSFKTIPDSFVNLKKLEDLKLGASLCYLDKLPDLSGLTNLKRLSADGLTSYTTRPRPKQSLLKAFFKISSLEVLGIDRHGESKNTLRNSFFEELLENLEHDPARQAAMKEIYTPKGKNAYYGTVWEGIARQRLKAKHLEGIGNLKNLRELDLSFNGLEELPEELLSLDKLEKINLSHNDNLSMDDLKRLYEKFPKAAIDAKKIRTRVDIDDDNFKAVNALVKTAAGKMRAQNYQASLELFEEALKGCTPGEKYSEYDELYAHYGICYNLSYLLFKCKSKKAHKAMVTKLLRYGKKTFKEFIPEDAFIWHYTEEGAFQRECVRIIGNALGWHLFSDTDDVAILEEALYYAERANGQIDGIQHFFIRDTLVRILLKLGRKEEAYQLVAKTLKKYASFSDFQDIKKDKEYKKWRKKML</sequence>
<dbReference type="CDD" id="cd07996">
    <property type="entry name" value="WGR_MMR_like"/>
    <property type="match status" value="1"/>
</dbReference>
<dbReference type="Pfam" id="PF23598">
    <property type="entry name" value="LRR_14"/>
    <property type="match status" value="1"/>
</dbReference>
<evidence type="ECO:0000259" key="3">
    <source>
        <dbReference type="PROSITE" id="PS51977"/>
    </source>
</evidence>
<evidence type="ECO:0000256" key="2">
    <source>
        <dbReference type="ARBA" id="ARBA00022737"/>
    </source>
</evidence>
<dbReference type="AlphaFoldDB" id="A0A6S6S3W8"/>
<dbReference type="SUPFAM" id="SSF52058">
    <property type="entry name" value="L domain-like"/>
    <property type="match status" value="1"/>
</dbReference>
<name>A0A6S6S3W8_9BACT</name>
<gene>
    <name evidence="4" type="ORF">HELGO_WM28548</name>
</gene>
<keyword evidence="2" id="KW-0677">Repeat</keyword>
<dbReference type="SMART" id="SM00369">
    <property type="entry name" value="LRR_TYP"/>
    <property type="match status" value="5"/>
</dbReference>
<protein>
    <recommendedName>
        <fullName evidence="3">WGR domain-containing protein</fullName>
    </recommendedName>
</protein>
<dbReference type="InterPro" id="IPR008893">
    <property type="entry name" value="WGR_domain"/>
</dbReference>
<feature type="domain" description="WGR" evidence="3">
    <location>
        <begin position="1"/>
        <end position="81"/>
    </location>
</feature>
<dbReference type="InterPro" id="IPR050216">
    <property type="entry name" value="LRR_domain-containing"/>
</dbReference>
<dbReference type="InterPro" id="IPR001611">
    <property type="entry name" value="Leu-rich_rpt"/>
</dbReference>
<dbReference type="SMART" id="SM00773">
    <property type="entry name" value="WGR"/>
    <property type="match status" value="1"/>
</dbReference>
<dbReference type="InterPro" id="IPR049809">
    <property type="entry name" value="YehF/YfeS-like_WGR"/>
</dbReference>
<dbReference type="Pfam" id="PF00560">
    <property type="entry name" value="LRR_1"/>
    <property type="match status" value="2"/>
</dbReference>
<proteinExistence type="predicted"/>
<dbReference type="Gene3D" id="2.20.140.10">
    <property type="entry name" value="WGR domain"/>
    <property type="match status" value="1"/>
</dbReference>
<dbReference type="InterPro" id="IPR055414">
    <property type="entry name" value="LRR_R13L4/SHOC2-like"/>
</dbReference>
<reference evidence="4" key="1">
    <citation type="submission" date="2020-01" db="EMBL/GenBank/DDBJ databases">
        <authorList>
            <person name="Meier V. D."/>
            <person name="Meier V D."/>
        </authorList>
    </citation>
    <scope>NUCLEOTIDE SEQUENCE</scope>
    <source>
        <strain evidence="4">HLG_WM_MAG_10</strain>
    </source>
</reference>
<organism evidence="4">
    <name type="scientific">uncultured Aureispira sp</name>
    <dbReference type="NCBI Taxonomy" id="1331704"/>
    <lineage>
        <taxon>Bacteria</taxon>
        <taxon>Pseudomonadati</taxon>
        <taxon>Bacteroidota</taxon>
        <taxon>Saprospiria</taxon>
        <taxon>Saprospirales</taxon>
        <taxon>Saprospiraceae</taxon>
        <taxon>Aureispira</taxon>
        <taxon>environmental samples</taxon>
    </lineage>
</organism>
<dbReference type="SUPFAM" id="SSF142921">
    <property type="entry name" value="WGR domain-like"/>
    <property type="match status" value="1"/>
</dbReference>
<dbReference type="InterPro" id="IPR032675">
    <property type="entry name" value="LRR_dom_sf"/>
</dbReference>
<dbReference type="PANTHER" id="PTHR48051:SF1">
    <property type="entry name" value="RAS SUPPRESSOR PROTEIN 1"/>
    <property type="match status" value="1"/>
</dbReference>
<keyword evidence="1" id="KW-0433">Leucine-rich repeat</keyword>
<dbReference type="EMBL" id="CACVAQ010000016">
    <property type="protein sequence ID" value="CAA6799014.1"/>
    <property type="molecule type" value="Genomic_DNA"/>
</dbReference>
<dbReference type="GO" id="GO:0005737">
    <property type="term" value="C:cytoplasm"/>
    <property type="evidence" value="ECO:0007669"/>
    <property type="project" value="TreeGrafter"/>
</dbReference>
<dbReference type="InterPro" id="IPR003591">
    <property type="entry name" value="Leu-rich_rpt_typical-subtyp"/>
</dbReference>
<evidence type="ECO:0000256" key="1">
    <source>
        <dbReference type="ARBA" id="ARBA00022614"/>
    </source>
</evidence>
<dbReference type="PROSITE" id="PS51450">
    <property type="entry name" value="LRR"/>
    <property type="match status" value="2"/>
</dbReference>
<dbReference type="Pfam" id="PF05406">
    <property type="entry name" value="WGR"/>
    <property type="match status" value="1"/>
</dbReference>
<dbReference type="PROSITE" id="PS51977">
    <property type="entry name" value="WGR"/>
    <property type="match status" value="1"/>
</dbReference>
<dbReference type="Gene3D" id="3.80.10.10">
    <property type="entry name" value="Ribonuclease Inhibitor"/>
    <property type="match status" value="3"/>
</dbReference>
<accession>A0A6S6S3W8</accession>
<dbReference type="InterPro" id="IPR036930">
    <property type="entry name" value="WGR_dom_sf"/>
</dbReference>
<evidence type="ECO:0000313" key="4">
    <source>
        <dbReference type="EMBL" id="CAA6799014.1"/>
    </source>
</evidence>